<dbReference type="GO" id="GO:0000246">
    <property type="term" value="F:Delta24(24-1) sterol reductase activity"/>
    <property type="evidence" value="ECO:0007669"/>
    <property type="project" value="TreeGrafter"/>
</dbReference>
<protein>
    <recommendedName>
        <fullName evidence="2">Delta(24)-sterol reductase</fullName>
        <ecNumber evidence="2">1.3.1.72</ecNumber>
    </recommendedName>
</protein>
<dbReference type="InterPro" id="IPR036318">
    <property type="entry name" value="FAD-bd_PCMH-like_sf"/>
</dbReference>
<dbReference type="GO" id="GO:0005737">
    <property type="term" value="C:cytoplasm"/>
    <property type="evidence" value="ECO:0007669"/>
    <property type="project" value="TreeGrafter"/>
</dbReference>
<keyword evidence="5" id="KW-0472">Membrane</keyword>
<dbReference type="GO" id="GO:0071949">
    <property type="term" value="F:FAD binding"/>
    <property type="evidence" value="ECO:0007669"/>
    <property type="project" value="InterPro"/>
</dbReference>
<keyword evidence="4" id="KW-1133">Transmembrane helix</keyword>
<keyword evidence="3" id="KW-0812">Transmembrane</keyword>
<dbReference type="PROSITE" id="PS51387">
    <property type="entry name" value="FAD_PCMH"/>
    <property type="match status" value="1"/>
</dbReference>
<feature type="domain" description="FAD-binding PCMH-type" evidence="6">
    <location>
        <begin position="1"/>
        <end position="165"/>
    </location>
</feature>
<dbReference type="SUPFAM" id="SSF56176">
    <property type="entry name" value="FAD-binding/transporter-associated domain-like"/>
    <property type="match status" value="1"/>
</dbReference>
<dbReference type="EC" id="1.3.1.72" evidence="2"/>
<dbReference type="GO" id="GO:0050614">
    <property type="term" value="F:Delta24-sterol reductase activity"/>
    <property type="evidence" value="ECO:0007669"/>
    <property type="project" value="UniProtKB-EC"/>
</dbReference>
<dbReference type="GO" id="GO:0016020">
    <property type="term" value="C:membrane"/>
    <property type="evidence" value="ECO:0007669"/>
    <property type="project" value="UniProtKB-SubCell"/>
</dbReference>
<evidence type="ECO:0000313" key="7">
    <source>
        <dbReference type="EMBL" id="KZM18502.1"/>
    </source>
</evidence>
<dbReference type="FunFam" id="3.30.465.10:FF:000031">
    <property type="entry name" value="FAD binding domain protein"/>
    <property type="match status" value="1"/>
</dbReference>
<organism evidence="7 8">
    <name type="scientific">Didymella rabiei</name>
    <name type="common">Chickpea ascochyta blight fungus</name>
    <name type="synonym">Mycosphaerella rabiei</name>
    <dbReference type="NCBI Taxonomy" id="5454"/>
    <lineage>
        <taxon>Eukaryota</taxon>
        <taxon>Fungi</taxon>
        <taxon>Dikarya</taxon>
        <taxon>Ascomycota</taxon>
        <taxon>Pezizomycotina</taxon>
        <taxon>Dothideomycetes</taxon>
        <taxon>Pleosporomycetidae</taxon>
        <taxon>Pleosporales</taxon>
        <taxon>Pleosporineae</taxon>
        <taxon>Didymellaceae</taxon>
        <taxon>Ascochyta</taxon>
    </lineage>
</organism>
<comment type="subcellular location">
    <subcellularLocation>
        <location evidence="1">Membrane</location>
        <topology evidence="1">Single-pass membrane protein</topology>
    </subcellularLocation>
</comment>
<dbReference type="PANTHER" id="PTHR10801">
    <property type="entry name" value="24-DEHYDROCHOLESTEROL REDUCTASE"/>
    <property type="match status" value="1"/>
</dbReference>
<keyword evidence="8" id="KW-1185">Reference proteome</keyword>
<dbReference type="InterPro" id="IPR016166">
    <property type="entry name" value="FAD-bd_PCMH"/>
</dbReference>
<evidence type="ECO:0000256" key="4">
    <source>
        <dbReference type="ARBA" id="ARBA00022989"/>
    </source>
</evidence>
<dbReference type="STRING" id="5454.A0A162VJV5"/>
<dbReference type="Proteomes" id="UP000076837">
    <property type="component" value="Unassembled WGS sequence"/>
</dbReference>
<dbReference type="AlphaFoldDB" id="A0A162VJV5"/>
<dbReference type="EMBL" id="JYNV01000328">
    <property type="protein sequence ID" value="KZM18502.1"/>
    <property type="molecule type" value="Genomic_DNA"/>
</dbReference>
<name>A0A162VJV5_DIDRA</name>
<evidence type="ECO:0000256" key="2">
    <source>
        <dbReference type="ARBA" id="ARBA00012405"/>
    </source>
</evidence>
<evidence type="ECO:0000259" key="6">
    <source>
        <dbReference type="PROSITE" id="PS51387"/>
    </source>
</evidence>
<dbReference type="GO" id="GO:0008202">
    <property type="term" value="P:steroid metabolic process"/>
    <property type="evidence" value="ECO:0007669"/>
    <property type="project" value="TreeGrafter"/>
</dbReference>
<dbReference type="PANTHER" id="PTHR10801:SF10">
    <property type="entry name" value="FAD BINDING DOMAIN PROTEIN (AFU_ORTHOLOGUE AFUA_6G14300)"/>
    <property type="match status" value="1"/>
</dbReference>
<evidence type="ECO:0000256" key="3">
    <source>
        <dbReference type="ARBA" id="ARBA00022692"/>
    </source>
</evidence>
<evidence type="ECO:0000256" key="5">
    <source>
        <dbReference type="ARBA" id="ARBA00023136"/>
    </source>
</evidence>
<gene>
    <name evidence="7" type="ORF">ST47_g10356</name>
</gene>
<dbReference type="InterPro" id="IPR016169">
    <property type="entry name" value="FAD-bd_PCMH_sub2"/>
</dbReference>
<dbReference type="InterPro" id="IPR006094">
    <property type="entry name" value="Oxid_FAD_bind_N"/>
</dbReference>
<evidence type="ECO:0000256" key="1">
    <source>
        <dbReference type="ARBA" id="ARBA00004167"/>
    </source>
</evidence>
<accession>A0A162VJV5</accession>
<dbReference type="InterPro" id="IPR040165">
    <property type="entry name" value="Diminuto-like"/>
</dbReference>
<dbReference type="Pfam" id="PF01565">
    <property type="entry name" value="FAD_binding_4"/>
    <property type="match status" value="1"/>
</dbReference>
<comment type="caution">
    <text evidence="7">The sequence shown here is derived from an EMBL/GenBank/DDBJ whole genome shotgun (WGS) entry which is preliminary data.</text>
</comment>
<proteinExistence type="predicted"/>
<reference evidence="7 8" key="1">
    <citation type="journal article" date="2016" name="Sci. Rep.">
        <title>Draft genome sequencing and secretome analysis of fungal phytopathogen Ascochyta rabiei provides insight into the necrotrophic effector repertoire.</title>
        <authorList>
            <person name="Verma S."/>
            <person name="Gazara R.K."/>
            <person name="Nizam S."/>
            <person name="Parween S."/>
            <person name="Chattopadhyay D."/>
            <person name="Verma P.K."/>
        </authorList>
    </citation>
    <scope>NUCLEOTIDE SEQUENCE [LARGE SCALE GENOMIC DNA]</scope>
    <source>
        <strain evidence="7 8">ArDII</strain>
    </source>
</reference>
<dbReference type="Gene3D" id="3.30.465.10">
    <property type="match status" value="1"/>
</dbReference>
<evidence type="ECO:0000313" key="8">
    <source>
        <dbReference type="Proteomes" id="UP000076837"/>
    </source>
</evidence>
<sequence>MDRHQRIVAQVASKVKDYFTRKEPFRISHGSTNSTRPNLKKRVVDISGLRNVIKVDKQTRTALVEPNVPMDRLVEATLPHGLVPPVVMEFPGITVGGGYAGTAGESSSFKFGFFDRTINEVEMVMADGKIVKASENENADLFRGAAGAVGTLGVTTLVNLRLIEAKKYVKTTYYPTRSIAQAVKEVREHTEGEKGEKNDYVDGILFSKDHGAIVTGEMTDYLPPNIKPQTFSHALDPWFYLHVENATRTSNEPVVEYIPLAEYMFRYDRGGFWVGRSAFSYMSFPFNKFTRWFLDDFLHTRMLYRALHASGIATRYIVQDMALPYPNAEKFIEYTDKEFGIWPIWLCPLKQSEQPTMHPHTKGELQDTQMLNIGLWGFGPQEPQEYLSKNRALEKTLGEMGGMKWLYAHTYYSKNEFWSQFDRKWHEDLRTKYNAGGLPDVHDKVHVDIQKYTDMAQKDWGMRLKNVWPLGGFWGIHKSIQSKDYMIHRNSTWKWKRLGASRRWWMWCHRGIVQLYVPARWKVKCGCLSLQKHLQTSISRQSHTRQGINWGWAKKQTLPKPIRGASMAQLSFIHTDLNDLFLRAFKECATSIVNNLSTDANDPATTAAIQTIVAQLNYDYSRLAFVVDNVQGRIYRDPAWVDAAVAALDLIAMSVDPAFRHPVLQIRGPLLVQYQLMKVLQARFTEMMAIGAWSRGFILFIGRLGATRDSIGSLTPGIALHILTSMIDASQLFGGQNLDMLLGFVIAVGPLLDMQALDVVDRFGEKLRLLQERAKRRDTMTGLSVFGLLKLRESGWGVGGTDVS</sequence>